<keyword evidence="3" id="KW-0378">Hydrolase</keyword>
<feature type="region of interest" description="Disordered" evidence="5">
    <location>
        <begin position="1"/>
        <end position="31"/>
    </location>
</feature>
<comment type="caution">
    <text evidence="6">The sequence shown here is derived from an EMBL/GenBank/DDBJ whole genome shotgun (WGS) entry which is preliminary data.</text>
</comment>
<dbReference type="Pfam" id="PF01804">
    <property type="entry name" value="Penicil_amidase"/>
    <property type="match status" value="1"/>
</dbReference>
<dbReference type="InterPro" id="IPR043147">
    <property type="entry name" value="Penicillin_amidase_A-knob"/>
</dbReference>
<dbReference type="AlphaFoldDB" id="A0A246JLM4"/>
<keyword evidence="2" id="KW-0732">Signal</keyword>
<evidence type="ECO:0008006" key="8">
    <source>
        <dbReference type="Google" id="ProtNLM"/>
    </source>
</evidence>
<evidence type="ECO:0000256" key="3">
    <source>
        <dbReference type="ARBA" id="ARBA00022801"/>
    </source>
</evidence>
<dbReference type="InterPro" id="IPR023343">
    <property type="entry name" value="Penicillin_amidase_dom1"/>
</dbReference>
<proteinExistence type="inferred from homology"/>
<dbReference type="InterPro" id="IPR043146">
    <property type="entry name" value="Penicillin_amidase_N_B-knob"/>
</dbReference>
<reference evidence="6 7" key="1">
    <citation type="journal article" date="2008" name="Int. J. Syst. Evol. Microbiol.">
        <title>Description of Roseateles aquatilis sp. nov. and Roseateles terrae sp. nov., in the class Betaproteobacteria, and emended description of the genus Roseateles.</title>
        <authorList>
            <person name="Gomila M."/>
            <person name="Bowien B."/>
            <person name="Falsen E."/>
            <person name="Moore E.R."/>
            <person name="Lalucat J."/>
        </authorList>
    </citation>
    <scope>NUCLEOTIDE SEQUENCE [LARGE SCALE GENOMIC DNA]</scope>
    <source>
        <strain evidence="6 7">CCUG 48205</strain>
    </source>
</reference>
<accession>A0A246JLM4</accession>
<dbReference type="Proteomes" id="UP000197468">
    <property type="component" value="Unassembled WGS sequence"/>
</dbReference>
<dbReference type="GO" id="GO:0016811">
    <property type="term" value="F:hydrolase activity, acting on carbon-nitrogen (but not peptide) bonds, in linear amides"/>
    <property type="evidence" value="ECO:0007669"/>
    <property type="project" value="InterPro"/>
</dbReference>
<dbReference type="GO" id="GO:0017000">
    <property type="term" value="P:antibiotic biosynthetic process"/>
    <property type="evidence" value="ECO:0007669"/>
    <property type="project" value="InterPro"/>
</dbReference>
<evidence type="ECO:0000256" key="2">
    <source>
        <dbReference type="ARBA" id="ARBA00022729"/>
    </source>
</evidence>
<organism evidence="6 7">
    <name type="scientific">Roseateles aquatilis</name>
    <dbReference type="NCBI Taxonomy" id="431061"/>
    <lineage>
        <taxon>Bacteria</taxon>
        <taxon>Pseudomonadati</taxon>
        <taxon>Pseudomonadota</taxon>
        <taxon>Betaproteobacteria</taxon>
        <taxon>Burkholderiales</taxon>
        <taxon>Sphaerotilaceae</taxon>
        <taxon>Roseateles</taxon>
    </lineage>
</organism>
<gene>
    <name evidence="6" type="ORF">CDN99_00930</name>
</gene>
<dbReference type="PANTHER" id="PTHR34218">
    <property type="entry name" value="PEPTIDASE S45 PENICILLIN AMIDASE"/>
    <property type="match status" value="1"/>
</dbReference>
<evidence type="ECO:0000256" key="5">
    <source>
        <dbReference type="SAM" id="MobiDB-lite"/>
    </source>
</evidence>
<dbReference type="Gene3D" id="3.60.20.10">
    <property type="entry name" value="Glutamine Phosphoribosylpyrophosphate, subunit 1, domain 1"/>
    <property type="match status" value="1"/>
</dbReference>
<dbReference type="PANTHER" id="PTHR34218:SF3">
    <property type="entry name" value="ACYL-HOMOSERINE LACTONE ACYLASE PVDQ"/>
    <property type="match status" value="1"/>
</dbReference>
<keyword evidence="7" id="KW-1185">Reference proteome</keyword>
<dbReference type="InterPro" id="IPR002692">
    <property type="entry name" value="S45"/>
</dbReference>
<evidence type="ECO:0000313" key="7">
    <source>
        <dbReference type="Proteomes" id="UP000197468"/>
    </source>
</evidence>
<sequence length="787" mass="85074">MNGTTRMSRVSRRFIQESSPMPSRHPALTTRPSTGALALTTATLLAACGGDSPKHDYEAEISRTSYGIPHVSAVDEGSLGYGVGYVQAQDGVCVLAEQFATVAGERSRYLGEGAAGGATGVPANLASDYFFRLLNEEASVQTAWRAQSKEARELMRGWVAGYNRHVRETAKAKLPQDCRDAPWVREIVDVDLVRLTRFYNSLNGILDFQAQVVAAQPGQATAASALGTLLARTAAQRRPTASNALALGRDGSQNGRGLLLGNPHFPWAGVLRMMQLHTTIPGKLDVMGATLPGLPVVGIGFTSNFAWSHTTTTSAHSTLYRLALDPADPTRYMVDGASKAMERQRIDVPVKQADGTVQTRSRTFYRSEFGWLIGWDAAGATAMRDARLDNHRLVDEWYGINRAASLDQVKTVVRNNVGNPWNNTIAADKEGRTLFMAVSPVPKLSTERARRCIASGFEAPAANGIFVLDARADCRWEVDPTAPQSGIFSGKDLPILERNDFVHNANDSAWMANPAAPLTGYSPLVSMDGVELDARARFGLRHVTQALSGGARMSAQDVQAMLMNNRVYLADLVLDDVLRACVADASLATPCTALSTWDRSANLEAGVGYGYFDAFVPADAPLPADFWRVPFDPGQPLSTPRGLRVEDPAVAAAVRDTLRGAAASVDDSRLWRDGKRWGDVQRASRGTGSIPVHGGSARLGVYNAMESGSSFRWREVVAGTSYVQVVGFNADGPVADALLAYSQSPHSDSPHAADQTLKFSAKEWIRQPFTRAQIDSDPQLRRVRITE</sequence>
<protein>
    <recommendedName>
        <fullName evidence="8">Acylase</fullName>
    </recommendedName>
</protein>
<dbReference type="Gene3D" id="1.10.439.10">
    <property type="entry name" value="Penicillin Amidohydrolase, domain 1"/>
    <property type="match status" value="1"/>
</dbReference>
<dbReference type="Gene3D" id="2.30.120.10">
    <property type="match status" value="1"/>
</dbReference>
<evidence type="ECO:0000256" key="1">
    <source>
        <dbReference type="ARBA" id="ARBA00006586"/>
    </source>
</evidence>
<dbReference type="InterPro" id="IPR029055">
    <property type="entry name" value="Ntn_hydrolases_N"/>
</dbReference>
<dbReference type="SUPFAM" id="SSF56235">
    <property type="entry name" value="N-terminal nucleophile aminohydrolases (Ntn hydrolases)"/>
    <property type="match status" value="1"/>
</dbReference>
<name>A0A246JLM4_9BURK</name>
<evidence type="ECO:0000313" key="6">
    <source>
        <dbReference type="EMBL" id="OWQ93099.1"/>
    </source>
</evidence>
<keyword evidence="4" id="KW-0865">Zymogen</keyword>
<comment type="similarity">
    <text evidence="1">Belongs to the peptidase S45 family.</text>
</comment>
<dbReference type="EMBL" id="NIOF01000001">
    <property type="protein sequence ID" value="OWQ93099.1"/>
    <property type="molecule type" value="Genomic_DNA"/>
</dbReference>
<evidence type="ECO:0000256" key="4">
    <source>
        <dbReference type="ARBA" id="ARBA00023145"/>
    </source>
</evidence>
<dbReference type="Gene3D" id="1.10.1400.10">
    <property type="match status" value="1"/>
</dbReference>